<organism evidence="2 3">
    <name type="scientific">Caldanaerovirga acetigignens</name>
    <dbReference type="NCBI Taxonomy" id="447595"/>
    <lineage>
        <taxon>Bacteria</taxon>
        <taxon>Bacillati</taxon>
        <taxon>Bacillota</taxon>
        <taxon>Clostridia</taxon>
        <taxon>Thermosediminibacterales</taxon>
        <taxon>Thermosediminibacteraceae</taxon>
        <taxon>Caldanaerovirga</taxon>
    </lineage>
</organism>
<dbReference type="InterPro" id="IPR036390">
    <property type="entry name" value="WH_DNA-bd_sf"/>
</dbReference>
<feature type="domain" description="Transcription regulator PadR N-terminal" evidence="1">
    <location>
        <begin position="30"/>
        <end position="101"/>
    </location>
</feature>
<dbReference type="EMBL" id="FRCR01000009">
    <property type="protein sequence ID" value="SHM66832.1"/>
    <property type="molecule type" value="Genomic_DNA"/>
</dbReference>
<keyword evidence="3" id="KW-1185">Reference proteome</keyword>
<dbReference type="InterPro" id="IPR052509">
    <property type="entry name" value="Metal_resp_DNA-bind_regulator"/>
</dbReference>
<dbReference type="OrthoDB" id="9808017at2"/>
<dbReference type="AlphaFoldDB" id="A0A1M7KNT3"/>
<evidence type="ECO:0000259" key="1">
    <source>
        <dbReference type="Pfam" id="PF03551"/>
    </source>
</evidence>
<dbReference type="PANTHER" id="PTHR33169:SF14">
    <property type="entry name" value="TRANSCRIPTIONAL REGULATOR RV3488"/>
    <property type="match status" value="1"/>
</dbReference>
<dbReference type="Gene3D" id="1.10.10.10">
    <property type="entry name" value="Winged helix-like DNA-binding domain superfamily/Winged helix DNA-binding domain"/>
    <property type="match status" value="1"/>
</dbReference>
<dbReference type="RefSeq" id="WP_073257313.1">
    <property type="nucleotide sequence ID" value="NZ_FRCR01000009.1"/>
</dbReference>
<dbReference type="Proteomes" id="UP000184375">
    <property type="component" value="Unassembled WGS sequence"/>
</dbReference>
<protein>
    <submittedName>
        <fullName evidence="2">Transcriptional regulator, PadR family</fullName>
    </submittedName>
</protein>
<dbReference type="STRING" id="447595.SAMN05660826_01626"/>
<gene>
    <name evidence="2" type="ORF">SAMN05660826_01626</name>
</gene>
<dbReference type="SUPFAM" id="SSF46785">
    <property type="entry name" value="Winged helix' DNA-binding domain"/>
    <property type="match status" value="1"/>
</dbReference>
<name>A0A1M7KNT3_9FIRM</name>
<reference evidence="3" key="1">
    <citation type="submission" date="2016-11" db="EMBL/GenBank/DDBJ databases">
        <authorList>
            <person name="Varghese N."/>
            <person name="Submissions S."/>
        </authorList>
    </citation>
    <scope>NUCLEOTIDE SEQUENCE [LARGE SCALE GENOMIC DNA]</scope>
    <source>
        <strain evidence="3">DSM 18802</strain>
    </source>
</reference>
<dbReference type="InterPro" id="IPR011991">
    <property type="entry name" value="ArsR-like_HTH"/>
</dbReference>
<accession>A0A1M7KNT3</accession>
<dbReference type="Pfam" id="PF03551">
    <property type="entry name" value="PadR"/>
    <property type="match status" value="1"/>
</dbReference>
<dbReference type="InterPro" id="IPR005149">
    <property type="entry name" value="Tscrpt_reg_PadR_N"/>
</dbReference>
<dbReference type="PANTHER" id="PTHR33169">
    <property type="entry name" value="PADR-FAMILY TRANSCRIPTIONAL REGULATOR"/>
    <property type="match status" value="1"/>
</dbReference>
<dbReference type="CDD" id="cd00090">
    <property type="entry name" value="HTH_ARSR"/>
    <property type="match status" value="1"/>
</dbReference>
<evidence type="ECO:0000313" key="3">
    <source>
        <dbReference type="Proteomes" id="UP000184375"/>
    </source>
</evidence>
<dbReference type="InterPro" id="IPR036388">
    <property type="entry name" value="WH-like_DNA-bd_sf"/>
</dbReference>
<evidence type="ECO:0000313" key="2">
    <source>
        <dbReference type="EMBL" id="SHM66832.1"/>
    </source>
</evidence>
<sequence>MCNCHKAHHFRYLKEGCPGFRMEKFVQPCMLLLLYEKPAHGYELMERLQRCGFSGNVDPGVVYRNLRKMEEEGWVKSEWESSESGPARRRYIITPEGKDAIHGFAIHVRYQMERLKGFLDKYEKIFGNGEGNAN</sequence>
<proteinExistence type="predicted"/>